<organism evidence="1 2">
    <name type="scientific">Salinisphaera aquimarina</name>
    <dbReference type="NCBI Taxonomy" id="2094031"/>
    <lineage>
        <taxon>Bacteria</taxon>
        <taxon>Pseudomonadati</taxon>
        <taxon>Pseudomonadota</taxon>
        <taxon>Gammaproteobacteria</taxon>
        <taxon>Salinisphaerales</taxon>
        <taxon>Salinisphaeraceae</taxon>
        <taxon>Salinisphaera</taxon>
    </lineage>
</organism>
<evidence type="ECO:0000313" key="1">
    <source>
        <dbReference type="EMBL" id="MFC3105056.1"/>
    </source>
</evidence>
<dbReference type="EMBL" id="JBHRSS010000006">
    <property type="protein sequence ID" value="MFC3105056.1"/>
    <property type="molecule type" value="Genomic_DNA"/>
</dbReference>
<sequence>MQPFFFGPDDALYGAYHPPTFDGSRPETAVVLCQSIGHEYMRAHRACWQFAQAAAARNAHVLRFDYPATGDSQGAAADANWRAWVDSVDQAMHWLQAYSGLNEVRIVGLRVGAMLALEAVCRAQRRQRVLLWDPVERGDRFLAGLLGEHVAYTREQNRYRATAHRYAEADTDEFLGFHLPTDVIEPLAAVDMGARLQGSAARCDIARASDSDPDDAQGLAEQIALRDGRVLELPDAAGWGDVRNQFRRLALPRSLSTLVELATA</sequence>
<dbReference type="Gene3D" id="3.40.50.1820">
    <property type="entry name" value="alpha/beta hydrolase"/>
    <property type="match status" value="1"/>
</dbReference>
<accession>A0ABV7ESX7</accession>
<comment type="caution">
    <text evidence="1">The sequence shown here is derived from an EMBL/GenBank/DDBJ whole genome shotgun (WGS) entry which is preliminary data.</text>
</comment>
<gene>
    <name evidence="1" type="ORF">ACFOSU_14335</name>
</gene>
<evidence type="ECO:0008006" key="3">
    <source>
        <dbReference type="Google" id="ProtNLM"/>
    </source>
</evidence>
<name>A0ABV7ESX7_9GAMM</name>
<dbReference type="Proteomes" id="UP001595462">
    <property type="component" value="Unassembled WGS sequence"/>
</dbReference>
<evidence type="ECO:0000313" key="2">
    <source>
        <dbReference type="Proteomes" id="UP001595462"/>
    </source>
</evidence>
<proteinExistence type="predicted"/>
<keyword evidence="2" id="KW-1185">Reference proteome</keyword>
<protein>
    <recommendedName>
        <fullName evidence="3">Serine aminopeptidase S33 domain-containing protein</fullName>
    </recommendedName>
</protein>
<dbReference type="RefSeq" id="WP_380690613.1">
    <property type="nucleotide sequence ID" value="NZ_JBHRSS010000006.1"/>
</dbReference>
<reference evidence="2" key="1">
    <citation type="journal article" date="2019" name="Int. J. Syst. Evol. Microbiol.">
        <title>The Global Catalogue of Microorganisms (GCM) 10K type strain sequencing project: providing services to taxonomists for standard genome sequencing and annotation.</title>
        <authorList>
            <consortium name="The Broad Institute Genomics Platform"/>
            <consortium name="The Broad Institute Genome Sequencing Center for Infectious Disease"/>
            <person name="Wu L."/>
            <person name="Ma J."/>
        </authorList>
    </citation>
    <scope>NUCLEOTIDE SEQUENCE [LARGE SCALE GENOMIC DNA]</scope>
    <source>
        <strain evidence="2">KCTC 52640</strain>
    </source>
</reference>
<dbReference type="InterPro" id="IPR029058">
    <property type="entry name" value="AB_hydrolase_fold"/>
</dbReference>
<dbReference type="SUPFAM" id="SSF53474">
    <property type="entry name" value="alpha/beta-Hydrolases"/>
    <property type="match status" value="1"/>
</dbReference>